<feature type="domain" description="HTH lysR-type" evidence="5">
    <location>
        <begin position="19"/>
        <end position="76"/>
    </location>
</feature>
<dbReference type="PROSITE" id="PS50931">
    <property type="entry name" value="HTH_LYSR"/>
    <property type="match status" value="1"/>
</dbReference>
<dbReference type="Pfam" id="PF00126">
    <property type="entry name" value="HTH_1"/>
    <property type="match status" value="1"/>
</dbReference>
<evidence type="ECO:0000313" key="7">
    <source>
        <dbReference type="Proteomes" id="UP000317122"/>
    </source>
</evidence>
<dbReference type="InterPro" id="IPR036390">
    <property type="entry name" value="WH_DNA-bd_sf"/>
</dbReference>
<dbReference type="SUPFAM" id="SSF53850">
    <property type="entry name" value="Periplasmic binding protein-like II"/>
    <property type="match status" value="1"/>
</dbReference>
<keyword evidence="2" id="KW-0805">Transcription regulation</keyword>
<dbReference type="InterPro" id="IPR058163">
    <property type="entry name" value="LysR-type_TF_proteobact-type"/>
</dbReference>
<dbReference type="InterPro" id="IPR036388">
    <property type="entry name" value="WH-like_DNA-bd_sf"/>
</dbReference>
<dbReference type="Gene3D" id="1.10.10.10">
    <property type="entry name" value="Winged helix-like DNA-binding domain superfamily/Winged helix DNA-binding domain"/>
    <property type="match status" value="1"/>
</dbReference>
<dbReference type="GO" id="GO:0043565">
    <property type="term" value="F:sequence-specific DNA binding"/>
    <property type="evidence" value="ECO:0007669"/>
    <property type="project" value="TreeGrafter"/>
</dbReference>
<comment type="similarity">
    <text evidence="1">Belongs to the LysR transcriptional regulatory family.</text>
</comment>
<comment type="caution">
    <text evidence="6">The sequence shown here is derived from an EMBL/GenBank/DDBJ whole genome shotgun (WGS) entry which is preliminary data.</text>
</comment>
<sequence>MASWNKAENCVASGRRRLPSITALQVLLAVAERGSTSAAADGTSLSQSAVSKQLLALEDLIGSPAFVRTPRGMIPTEVGSIYIEQARTALKAMEDAALRVARLKPGPRVLRLQVPPIFGDRWLLPRFVQFTEKHPEIEVQFTTFVSPTQSEVPDGIFRFLSKPQQGEETHYLFGREVLLVSAPSYWEKAGWPQTIADLASGVMLEHPQTPLHWRHFAESHGEAGLEARHTTRFGYYTMVIRAALAGQGMALIPRGLMLDDLAAGRLANPSGFGYRSDYGYWFAKAQDIAPSASIQTFEKWLMAEAEGMRD</sequence>
<dbReference type="Proteomes" id="UP000317122">
    <property type="component" value="Unassembled WGS sequence"/>
</dbReference>
<keyword evidence="4" id="KW-0804">Transcription</keyword>
<dbReference type="Gene3D" id="3.40.190.10">
    <property type="entry name" value="Periplasmic binding protein-like II"/>
    <property type="match status" value="2"/>
</dbReference>
<dbReference type="Pfam" id="PF03466">
    <property type="entry name" value="LysR_substrate"/>
    <property type="match status" value="1"/>
</dbReference>
<dbReference type="InterPro" id="IPR000847">
    <property type="entry name" value="LysR_HTH_N"/>
</dbReference>
<gene>
    <name evidence="6" type="ORF">IQ26_05322</name>
</gene>
<accession>A0A562N7V8</accession>
<reference evidence="6 7" key="1">
    <citation type="journal article" date="2015" name="Stand. Genomic Sci.">
        <title>Genomic Encyclopedia of Bacterial and Archaeal Type Strains, Phase III: the genomes of soil and plant-associated and newly described type strains.</title>
        <authorList>
            <person name="Whitman W.B."/>
            <person name="Woyke T."/>
            <person name="Klenk H.P."/>
            <person name="Zhou Y."/>
            <person name="Lilburn T.G."/>
            <person name="Beck B.J."/>
            <person name="De Vos P."/>
            <person name="Vandamme P."/>
            <person name="Eisen J.A."/>
            <person name="Garrity G."/>
            <person name="Hugenholtz P."/>
            <person name="Kyrpides N.C."/>
        </authorList>
    </citation>
    <scope>NUCLEOTIDE SEQUENCE [LARGE SCALE GENOMIC DNA]</scope>
    <source>
        <strain evidence="6 7">CGMCC 1.2546</strain>
    </source>
</reference>
<dbReference type="GO" id="GO:0006351">
    <property type="term" value="P:DNA-templated transcription"/>
    <property type="evidence" value="ECO:0007669"/>
    <property type="project" value="TreeGrafter"/>
</dbReference>
<evidence type="ECO:0000259" key="5">
    <source>
        <dbReference type="PROSITE" id="PS50931"/>
    </source>
</evidence>
<dbReference type="PANTHER" id="PTHR30537">
    <property type="entry name" value="HTH-TYPE TRANSCRIPTIONAL REGULATOR"/>
    <property type="match status" value="1"/>
</dbReference>
<name>A0A562N7V8_9HYPH</name>
<evidence type="ECO:0000256" key="1">
    <source>
        <dbReference type="ARBA" id="ARBA00009437"/>
    </source>
</evidence>
<dbReference type="SUPFAM" id="SSF46785">
    <property type="entry name" value="Winged helix' DNA-binding domain"/>
    <property type="match status" value="1"/>
</dbReference>
<keyword evidence="7" id="KW-1185">Reference proteome</keyword>
<proteinExistence type="inferred from homology"/>
<dbReference type="InterPro" id="IPR005119">
    <property type="entry name" value="LysR_subst-bd"/>
</dbReference>
<evidence type="ECO:0000256" key="3">
    <source>
        <dbReference type="ARBA" id="ARBA00023125"/>
    </source>
</evidence>
<evidence type="ECO:0000313" key="6">
    <source>
        <dbReference type="EMBL" id="TWI28282.1"/>
    </source>
</evidence>
<protein>
    <submittedName>
        <fullName evidence="6">DNA-binding transcriptional LysR family regulator</fullName>
    </submittedName>
</protein>
<dbReference type="EMBL" id="VLKT01000039">
    <property type="protein sequence ID" value="TWI28282.1"/>
    <property type="molecule type" value="Genomic_DNA"/>
</dbReference>
<dbReference type="PANTHER" id="PTHR30537:SF74">
    <property type="entry name" value="HTH-TYPE TRANSCRIPTIONAL REGULATOR TRPI"/>
    <property type="match status" value="1"/>
</dbReference>
<organism evidence="6 7">
    <name type="scientific">Mesorhizobium tianshanense</name>
    <dbReference type="NCBI Taxonomy" id="39844"/>
    <lineage>
        <taxon>Bacteria</taxon>
        <taxon>Pseudomonadati</taxon>
        <taxon>Pseudomonadota</taxon>
        <taxon>Alphaproteobacteria</taxon>
        <taxon>Hyphomicrobiales</taxon>
        <taxon>Phyllobacteriaceae</taxon>
        <taxon>Mesorhizobium</taxon>
    </lineage>
</organism>
<dbReference type="GO" id="GO:0003700">
    <property type="term" value="F:DNA-binding transcription factor activity"/>
    <property type="evidence" value="ECO:0007669"/>
    <property type="project" value="InterPro"/>
</dbReference>
<evidence type="ECO:0000256" key="4">
    <source>
        <dbReference type="ARBA" id="ARBA00023163"/>
    </source>
</evidence>
<evidence type="ECO:0000256" key="2">
    <source>
        <dbReference type="ARBA" id="ARBA00023015"/>
    </source>
</evidence>
<dbReference type="AlphaFoldDB" id="A0A562N7V8"/>
<keyword evidence="3 6" id="KW-0238">DNA-binding</keyword>